<evidence type="ECO:0000313" key="1">
    <source>
        <dbReference type="EMBL" id="GIE16313.1"/>
    </source>
</evidence>
<protein>
    <submittedName>
        <fullName evidence="1">Uncharacterized protein</fullName>
    </submittedName>
</protein>
<keyword evidence="2" id="KW-1185">Reference proteome</keyword>
<dbReference type="Proteomes" id="UP000598174">
    <property type="component" value="Unassembled WGS sequence"/>
</dbReference>
<dbReference type="AlphaFoldDB" id="A0A919J8Y3"/>
<organism evidence="1 2">
    <name type="scientific">Paractinoplanes ferrugineus</name>
    <dbReference type="NCBI Taxonomy" id="113564"/>
    <lineage>
        <taxon>Bacteria</taxon>
        <taxon>Bacillati</taxon>
        <taxon>Actinomycetota</taxon>
        <taxon>Actinomycetes</taxon>
        <taxon>Micromonosporales</taxon>
        <taxon>Micromonosporaceae</taxon>
        <taxon>Paractinoplanes</taxon>
    </lineage>
</organism>
<comment type="caution">
    <text evidence="1">The sequence shown here is derived from an EMBL/GenBank/DDBJ whole genome shotgun (WGS) entry which is preliminary data.</text>
</comment>
<name>A0A919J8Y3_9ACTN</name>
<accession>A0A919J8Y3</accession>
<sequence length="77" mass="8241">MSDMESQRTLILNTVAATLRQLAGWGLAFDNGPASGELIQIAQQVEGLTAAQDMCCPMCEEVDCDEDCPLAPVRAAR</sequence>
<evidence type="ECO:0000313" key="2">
    <source>
        <dbReference type="Proteomes" id="UP000598174"/>
    </source>
</evidence>
<dbReference type="EMBL" id="BOMM01000081">
    <property type="protein sequence ID" value="GIE16313.1"/>
    <property type="molecule type" value="Genomic_DNA"/>
</dbReference>
<gene>
    <name evidence="1" type="ORF">Afe05nite_81530</name>
</gene>
<reference evidence="1" key="1">
    <citation type="submission" date="2021-01" db="EMBL/GenBank/DDBJ databases">
        <title>Whole genome shotgun sequence of Actinoplanes ferrugineus NBRC 15555.</title>
        <authorList>
            <person name="Komaki H."/>
            <person name="Tamura T."/>
        </authorList>
    </citation>
    <scope>NUCLEOTIDE SEQUENCE</scope>
    <source>
        <strain evidence="1">NBRC 15555</strain>
    </source>
</reference>
<proteinExistence type="predicted"/>
<dbReference type="RefSeq" id="WP_203822654.1">
    <property type="nucleotide sequence ID" value="NZ_BAAABP010000005.1"/>
</dbReference>